<sequence>MATFACVRANTPVDKTSSSLIQSLNLPTTARVAAESYNLIVFANVDSTYNEMDVVTLWTYKPKDKTLMKLLTTNPGSDYECLGYEDKAQRVSFTSIPTISNVYINAEEDKILVEGCDDRNCYSYIITLTDGLPTIQLPCNAGVLGMSSEEELPIAQSYTYYKGGGRYNIISVFDWNGKCLKHFSLKSMESQ</sequence>
<dbReference type="EMBL" id="JBBNGE010000066">
    <property type="protein sequence ID" value="MEQ2509294.1"/>
    <property type="molecule type" value="Genomic_DNA"/>
</dbReference>
<accession>A0ABV1G229</accession>
<organism evidence="1 2">
    <name type="scientific">Segatella sinensis</name>
    <dbReference type="NCBI Taxonomy" id="3085167"/>
    <lineage>
        <taxon>Bacteria</taxon>
        <taxon>Pseudomonadati</taxon>
        <taxon>Bacteroidota</taxon>
        <taxon>Bacteroidia</taxon>
        <taxon>Bacteroidales</taxon>
        <taxon>Prevotellaceae</taxon>
        <taxon>Segatella</taxon>
    </lineage>
</organism>
<dbReference type="RefSeq" id="WP_349226719.1">
    <property type="nucleotide sequence ID" value="NZ_JBBNFG020000009.1"/>
</dbReference>
<protein>
    <submittedName>
        <fullName evidence="1">Uncharacterized protein</fullName>
    </submittedName>
</protein>
<reference evidence="1 2" key="1">
    <citation type="submission" date="2024-04" db="EMBL/GenBank/DDBJ databases">
        <title>Human intestinal bacterial collection.</title>
        <authorList>
            <person name="Pauvert C."/>
            <person name="Hitch T.C.A."/>
            <person name="Clavel T."/>
        </authorList>
    </citation>
    <scope>NUCLEOTIDE SEQUENCE [LARGE SCALE GENOMIC DNA]</scope>
    <source>
        <strain evidence="1 2">CLA-AA-H174</strain>
    </source>
</reference>
<proteinExistence type="predicted"/>
<gene>
    <name evidence="1" type="ORF">AAAT87_13690</name>
</gene>
<comment type="caution">
    <text evidence="1">The sequence shown here is derived from an EMBL/GenBank/DDBJ whole genome shotgun (WGS) entry which is preliminary data.</text>
</comment>
<dbReference type="Proteomes" id="UP001465717">
    <property type="component" value="Unassembled WGS sequence"/>
</dbReference>
<name>A0ABV1G229_9BACT</name>
<keyword evidence="2" id="KW-1185">Reference proteome</keyword>
<evidence type="ECO:0000313" key="1">
    <source>
        <dbReference type="EMBL" id="MEQ2509294.1"/>
    </source>
</evidence>
<evidence type="ECO:0000313" key="2">
    <source>
        <dbReference type="Proteomes" id="UP001465717"/>
    </source>
</evidence>